<gene>
    <name evidence="2" type="ORF">WS72_17510</name>
</gene>
<organism evidence="2 3">
    <name type="scientific">Burkholderia savannae</name>
    <dbReference type="NCBI Taxonomy" id="1637837"/>
    <lineage>
        <taxon>Bacteria</taxon>
        <taxon>Pseudomonadati</taxon>
        <taxon>Pseudomonadota</taxon>
        <taxon>Betaproteobacteria</taxon>
        <taxon>Burkholderiales</taxon>
        <taxon>Burkholderiaceae</taxon>
        <taxon>Burkholderia</taxon>
        <taxon>pseudomallei group</taxon>
    </lineage>
</organism>
<evidence type="ECO:0000313" key="2">
    <source>
        <dbReference type="EMBL" id="KWZ44468.1"/>
    </source>
</evidence>
<proteinExistence type="predicted"/>
<comment type="caution">
    <text evidence="2">The sequence shown here is derived from an EMBL/GenBank/DDBJ whole genome shotgun (WGS) entry which is preliminary data.</text>
</comment>
<evidence type="ECO:0000256" key="1">
    <source>
        <dbReference type="SAM" id="MobiDB-lite"/>
    </source>
</evidence>
<feature type="region of interest" description="Disordered" evidence="1">
    <location>
        <begin position="30"/>
        <end position="55"/>
    </location>
</feature>
<dbReference type="EMBL" id="LNJQ01000001">
    <property type="protein sequence ID" value="KWZ44468.1"/>
    <property type="molecule type" value="Genomic_DNA"/>
</dbReference>
<sequence length="113" mass="11913">MSIPKISIQEVSERMEDPQTVADRLRVSAPSGVAPSITPPITPRITPADAPPDFSSASAVVADMRREARAKAEQMVMEARQALLESLHALHATGKADAVSGVAAAASKKRGKR</sequence>
<keyword evidence="3" id="KW-1185">Reference proteome</keyword>
<feature type="compositionally biased region" description="Low complexity" evidence="1">
    <location>
        <begin position="43"/>
        <end position="55"/>
    </location>
</feature>
<protein>
    <submittedName>
        <fullName evidence="2">Uncharacterized protein</fullName>
    </submittedName>
</protein>
<evidence type="ECO:0000313" key="3">
    <source>
        <dbReference type="Proteomes" id="UP000070255"/>
    </source>
</evidence>
<reference evidence="2 3" key="1">
    <citation type="submission" date="2015-11" db="EMBL/GenBank/DDBJ databases">
        <authorList>
            <person name="Sahl J."/>
            <person name="Wagner D."/>
            <person name="Keim P."/>
        </authorList>
    </citation>
    <scope>NUCLEOTIDE SEQUENCE [LARGE SCALE GENOMIC DNA]</scope>
    <source>
        <strain evidence="2 3">BDU18</strain>
    </source>
</reference>
<name>A0ABR5THJ6_9BURK</name>
<dbReference type="Proteomes" id="UP000070255">
    <property type="component" value="Unassembled WGS sequence"/>
</dbReference>
<accession>A0ABR5THJ6</accession>